<sequence length="287" mass="32591">MNMYFALGVTAALALAAGGFVVRARRKQRHTNRFHVFDDTGVIEARQVSELLVDIQEEVPELILSNSKKERVLEKTVGNCVIAVAGVDRGVGCTHLAIMIANQLAKRNYAVALVEADQSDEFGYIEAAYEGLKQPSSRTHFHIHGVTYFRSAHPLQMSQLMSEYSYIVLDVGDYKSSSIYKEFTRASIPVLVGAGSEWKQHKLKQYVEQHDIAEPHRQNWRVCVSLADRESLLDVKSMIPEYKLFGIPYHTDPFKLSEQMSELMDSIVSVEPRRISSAKRWLKSFFY</sequence>
<dbReference type="EMBL" id="QYZD01000025">
    <property type="protein sequence ID" value="RJG21341.1"/>
    <property type="molecule type" value="Genomic_DNA"/>
</dbReference>
<name>A0A3A3GED8_PANTH</name>
<organism evidence="1 2">
    <name type="scientific">Paenibacillus thiaminolyticus</name>
    <name type="common">Bacillus thiaminolyticus</name>
    <dbReference type="NCBI Taxonomy" id="49283"/>
    <lineage>
        <taxon>Bacteria</taxon>
        <taxon>Bacillati</taxon>
        <taxon>Bacillota</taxon>
        <taxon>Bacilli</taxon>
        <taxon>Bacillales</taxon>
        <taxon>Paenibacillaceae</taxon>
        <taxon>Paenibacillus</taxon>
    </lineage>
</organism>
<dbReference type="Gene3D" id="3.40.50.300">
    <property type="entry name" value="P-loop containing nucleotide triphosphate hydrolases"/>
    <property type="match status" value="1"/>
</dbReference>
<proteinExistence type="predicted"/>
<dbReference type="RefSeq" id="WP_119795576.1">
    <property type="nucleotide sequence ID" value="NZ_QYZD01000025.1"/>
</dbReference>
<evidence type="ECO:0000313" key="2">
    <source>
        <dbReference type="Proteomes" id="UP000266177"/>
    </source>
</evidence>
<dbReference type="OrthoDB" id="2560085at2"/>
<comment type="caution">
    <text evidence="1">The sequence shown here is derived from an EMBL/GenBank/DDBJ whole genome shotgun (WGS) entry which is preliminary data.</text>
</comment>
<dbReference type="Proteomes" id="UP000266177">
    <property type="component" value="Unassembled WGS sequence"/>
</dbReference>
<dbReference type="SUPFAM" id="SSF52540">
    <property type="entry name" value="P-loop containing nucleoside triphosphate hydrolases"/>
    <property type="match status" value="1"/>
</dbReference>
<reference evidence="1 2" key="1">
    <citation type="submission" date="2018-09" db="EMBL/GenBank/DDBJ databases">
        <title>Paenibacillus SK2017-BO5.</title>
        <authorList>
            <person name="Piskunova J.V."/>
            <person name="Dubiley S.A."/>
            <person name="Severinov K.V."/>
        </authorList>
    </citation>
    <scope>NUCLEOTIDE SEQUENCE [LARGE SCALE GENOMIC DNA]</scope>
    <source>
        <strain evidence="1 2">BO5</strain>
    </source>
</reference>
<dbReference type="InterPro" id="IPR027417">
    <property type="entry name" value="P-loop_NTPase"/>
</dbReference>
<accession>A0A3A3GED8</accession>
<evidence type="ECO:0000313" key="1">
    <source>
        <dbReference type="EMBL" id="RJG21341.1"/>
    </source>
</evidence>
<protein>
    <submittedName>
        <fullName evidence="1">Uncharacterized protein</fullName>
    </submittedName>
</protein>
<dbReference type="AlphaFoldDB" id="A0A3A3GED8"/>
<gene>
    <name evidence="1" type="ORF">DQX05_21810</name>
</gene>